<gene>
    <name evidence="2" type="ORF">JZ751_025655</name>
</gene>
<evidence type="ECO:0000313" key="2">
    <source>
        <dbReference type="EMBL" id="KAG9330352.1"/>
    </source>
</evidence>
<proteinExistence type="predicted"/>
<reference evidence="2" key="1">
    <citation type="thesis" date="2021" institute="BYU ScholarsArchive" country="Provo, UT, USA">
        <title>Applications of and Algorithms for Genome Assembly and Genomic Analyses with an Emphasis on Marine Teleosts.</title>
        <authorList>
            <person name="Pickett B.D."/>
        </authorList>
    </citation>
    <scope>NUCLEOTIDE SEQUENCE</scope>
    <source>
        <strain evidence="2">HI-2016</strain>
    </source>
</reference>
<evidence type="ECO:0000313" key="3">
    <source>
        <dbReference type="Proteomes" id="UP000824540"/>
    </source>
</evidence>
<dbReference type="EMBL" id="JAFBMS010000643">
    <property type="protein sequence ID" value="KAG9330352.1"/>
    <property type="molecule type" value="Genomic_DNA"/>
</dbReference>
<evidence type="ECO:0000256" key="1">
    <source>
        <dbReference type="SAM" id="SignalP"/>
    </source>
</evidence>
<protein>
    <recommendedName>
        <fullName evidence="4">Secreted protein</fullName>
    </recommendedName>
</protein>
<comment type="caution">
    <text evidence="2">The sequence shown here is derived from an EMBL/GenBank/DDBJ whole genome shotgun (WGS) entry which is preliminary data.</text>
</comment>
<keyword evidence="1" id="KW-0732">Signal</keyword>
<keyword evidence="3" id="KW-1185">Reference proteome</keyword>
<sequence>MTHCAFLASLQYTCLSTVGQQSSSWVSSWRLWVKTILPCADEHMPSAGQCQESLCLSSNHCRYLHVSLRLLDGLLHQALQTALERSALFNHQQGVVSVRRVPGNNIVISTC</sequence>
<dbReference type="AlphaFoldDB" id="A0A8T2MY08"/>
<feature type="chain" id="PRO_5035741600" description="Secreted protein" evidence="1">
    <location>
        <begin position="17"/>
        <end position="111"/>
    </location>
</feature>
<feature type="signal peptide" evidence="1">
    <location>
        <begin position="1"/>
        <end position="16"/>
    </location>
</feature>
<dbReference type="Proteomes" id="UP000824540">
    <property type="component" value="Unassembled WGS sequence"/>
</dbReference>
<evidence type="ECO:0008006" key="4">
    <source>
        <dbReference type="Google" id="ProtNLM"/>
    </source>
</evidence>
<organism evidence="2 3">
    <name type="scientific">Albula glossodonta</name>
    <name type="common">roundjaw bonefish</name>
    <dbReference type="NCBI Taxonomy" id="121402"/>
    <lineage>
        <taxon>Eukaryota</taxon>
        <taxon>Metazoa</taxon>
        <taxon>Chordata</taxon>
        <taxon>Craniata</taxon>
        <taxon>Vertebrata</taxon>
        <taxon>Euteleostomi</taxon>
        <taxon>Actinopterygii</taxon>
        <taxon>Neopterygii</taxon>
        <taxon>Teleostei</taxon>
        <taxon>Albuliformes</taxon>
        <taxon>Albulidae</taxon>
        <taxon>Albula</taxon>
    </lineage>
</organism>
<accession>A0A8T2MY08</accession>
<name>A0A8T2MY08_9TELE</name>